<dbReference type="EMBL" id="JYDJ01000606">
    <property type="protein sequence ID" value="KRX34229.1"/>
    <property type="molecule type" value="Genomic_DNA"/>
</dbReference>
<comment type="caution">
    <text evidence="1">The sequence shown here is derived from an EMBL/GenBank/DDBJ whole genome shotgun (WGS) entry which is preliminary data.</text>
</comment>
<reference evidence="1 2" key="1">
    <citation type="submission" date="2015-01" db="EMBL/GenBank/DDBJ databases">
        <title>Evolution of Trichinella species and genotypes.</title>
        <authorList>
            <person name="Korhonen P.K."/>
            <person name="Edoardo P."/>
            <person name="Giuseppe L.R."/>
            <person name="Gasser R.B."/>
        </authorList>
    </citation>
    <scope>NUCLEOTIDE SEQUENCE [LARGE SCALE GENOMIC DNA]</scope>
    <source>
        <strain evidence="1">ISS417</strain>
    </source>
</reference>
<protein>
    <submittedName>
        <fullName evidence="1">Uncharacterized protein</fullName>
    </submittedName>
</protein>
<sequence length="258" mass="27948">MSRWNVAGALHRSKGMPRNWYSSNAPESASNVSSIRGKGWASLVVTSLRRRKSTQNLGEPSFLRTMTISADQGLFAGPMTSRLNISVTIRCTSWRWVGGSRRGGTFTGAAFRASMRWEASSVWPRSSSDVAIQRRYFQRTDRTAFRLCASNSSTDGSISSIMRRDKLLNRSSRIRVTAAPVSSRSLESVPATLACSKIDDGLVKATTCTASCWERPVGGVGSCIDGGPLGRRSCSNVIRMAGQQQVDGKHVYATGVAA</sequence>
<proteinExistence type="predicted"/>
<dbReference type="OrthoDB" id="5924511at2759"/>
<accession>A0A0V0T5R1</accession>
<dbReference type="Proteomes" id="UP000055048">
    <property type="component" value="Unassembled WGS sequence"/>
</dbReference>
<gene>
    <name evidence="1" type="ORF">T05_4141</name>
</gene>
<name>A0A0V0T5R1_9BILA</name>
<evidence type="ECO:0000313" key="2">
    <source>
        <dbReference type="Proteomes" id="UP000055048"/>
    </source>
</evidence>
<organism evidence="1 2">
    <name type="scientific">Trichinella murrelli</name>
    <dbReference type="NCBI Taxonomy" id="144512"/>
    <lineage>
        <taxon>Eukaryota</taxon>
        <taxon>Metazoa</taxon>
        <taxon>Ecdysozoa</taxon>
        <taxon>Nematoda</taxon>
        <taxon>Enoplea</taxon>
        <taxon>Dorylaimia</taxon>
        <taxon>Trichinellida</taxon>
        <taxon>Trichinellidae</taxon>
        <taxon>Trichinella</taxon>
    </lineage>
</organism>
<evidence type="ECO:0000313" key="1">
    <source>
        <dbReference type="EMBL" id="KRX34229.1"/>
    </source>
</evidence>
<dbReference type="AlphaFoldDB" id="A0A0V0T5R1"/>
<keyword evidence="2" id="KW-1185">Reference proteome</keyword>